<reference evidence="6" key="1">
    <citation type="journal article" date="2019" name="Int. J. Syst. Evol. Microbiol.">
        <title>The Global Catalogue of Microorganisms (GCM) 10K type strain sequencing project: providing services to taxonomists for standard genome sequencing and annotation.</title>
        <authorList>
            <consortium name="The Broad Institute Genomics Platform"/>
            <consortium name="The Broad Institute Genome Sequencing Center for Infectious Disease"/>
            <person name="Wu L."/>
            <person name="Ma J."/>
        </authorList>
    </citation>
    <scope>NUCLEOTIDE SEQUENCE [LARGE SCALE GENOMIC DNA]</scope>
    <source>
        <strain evidence="6">CGMCC 4.7241</strain>
    </source>
</reference>
<dbReference type="InterPro" id="IPR036388">
    <property type="entry name" value="WH-like_DNA-bd_sf"/>
</dbReference>
<dbReference type="Pfam" id="PF07702">
    <property type="entry name" value="UTRA"/>
    <property type="match status" value="1"/>
</dbReference>
<dbReference type="Pfam" id="PF00392">
    <property type="entry name" value="GntR"/>
    <property type="match status" value="1"/>
</dbReference>
<dbReference type="Gene3D" id="3.40.1410.10">
    <property type="entry name" value="Chorismate lyase-like"/>
    <property type="match status" value="1"/>
</dbReference>
<dbReference type="SUPFAM" id="SSF46785">
    <property type="entry name" value="Winged helix' DNA-binding domain"/>
    <property type="match status" value="1"/>
</dbReference>
<evidence type="ECO:0000256" key="2">
    <source>
        <dbReference type="ARBA" id="ARBA00023125"/>
    </source>
</evidence>
<evidence type="ECO:0000256" key="1">
    <source>
        <dbReference type="ARBA" id="ARBA00023015"/>
    </source>
</evidence>
<dbReference type="EMBL" id="JBHRZH010000043">
    <property type="protein sequence ID" value="MFC3765779.1"/>
    <property type="molecule type" value="Genomic_DNA"/>
</dbReference>
<keyword evidence="3" id="KW-0804">Transcription</keyword>
<dbReference type="RefSeq" id="WP_205121051.1">
    <property type="nucleotide sequence ID" value="NZ_JAFBCM010000001.1"/>
</dbReference>
<dbReference type="InterPro" id="IPR011663">
    <property type="entry name" value="UTRA"/>
</dbReference>
<dbReference type="PROSITE" id="PS50949">
    <property type="entry name" value="HTH_GNTR"/>
    <property type="match status" value="1"/>
</dbReference>
<dbReference type="InterPro" id="IPR036390">
    <property type="entry name" value="WH_DNA-bd_sf"/>
</dbReference>
<organism evidence="5 6">
    <name type="scientific">Tenggerimyces flavus</name>
    <dbReference type="NCBI Taxonomy" id="1708749"/>
    <lineage>
        <taxon>Bacteria</taxon>
        <taxon>Bacillati</taxon>
        <taxon>Actinomycetota</taxon>
        <taxon>Actinomycetes</taxon>
        <taxon>Propionibacteriales</taxon>
        <taxon>Nocardioidaceae</taxon>
        <taxon>Tenggerimyces</taxon>
    </lineage>
</organism>
<evidence type="ECO:0000313" key="5">
    <source>
        <dbReference type="EMBL" id="MFC3765779.1"/>
    </source>
</evidence>
<protein>
    <submittedName>
        <fullName evidence="5">GntR family transcriptional regulator</fullName>
    </submittedName>
</protein>
<gene>
    <name evidence="5" type="ORF">ACFOUW_33435</name>
</gene>
<accession>A0ABV7YNI3</accession>
<comment type="caution">
    <text evidence="5">The sequence shown here is derived from an EMBL/GenBank/DDBJ whole genome shotgun (WGS) entry which is preliminary data.</text>
</comment>
<keyword evidence="1" id="KW-0805">Transcription regulation</keyword>
<evidence type="ECO:0000256" key="3">
    <source>
        <dbReference type="ARBA" id="ARBA00023163"/>
    </source>
</evidence>
<dbReference type="Gene3D" id="1.10.10.10">
    <property type="entry name" value="Winged helix-like DNA-binding domain superfamily/Winged helix DNA-binding domain"/>
    <property type="match status" value="1"/>
</dbReference>
<dbReference type="InterPro" id="IPR050679">
    <property type="entry name" value="Bact_HTH_transcr_reg"/>
</dbReference>
<sequence length="240" mass="26881">MTTAQRYLDIADELTAELARAPVGERVPSEHAVAARFEVSRPTARAALQELERRFLVRRVRGLGTFRRSRITYVISANDPPSFHETVKKAGAIPHTRLLSCTTRRAVERERHQLQLDGGTAVWVVERLFEVNGEVAGFATSVLPHNLLPGFARALADDGSLFATLRRRYGFLLVRSQYRLGFDVPSEVVAGHLTGGDRGPLWLAESVNRVAGDSGRRIEYSRTYIRPEVLDVVFELDESR</sequence>
<proteinExistence type="predicted"/>
<dbReference type="CDD" id="cd07377">
    <property type="entry name" value="WHTH_GntR"/>
    <property type="match status" value="1"/>
</dbReference>
<dbReference type="PANTHER" id="PTHR44846">
    <property type="entry name" value="MANNOSYL-D-GLYCERATE TRANSPORT/METABOLISM SYSTEM REPRESSOR MNGR-RELATED"/>
    <property type="match status" value="1"/>
</dbReference>
<evidence type="ECO:0000313" key="6">
    <source>
        <dbReference type="Proteomes" id="UP001595699"/>
    </source>
</evidence>
<dbReference type="SMART" id="SM00866">
    <property type="entry name" value="UTRA"/>
    <property type="match status" value="1"/>
</dbReference>
<dbReference type="Proteomes" id="UP001595699">
    <property type="component" value="Unassembled WGS sequence"/>
</dbReference>
<dbReference type="InterPro" id="IPR028978">
    <property type="entry name" value="Chorismate_lyase_/UTRA_dom_sf"/>
</dbReference>
<dbReference type="SUPFAM" id="SSF64288">
    <property type="entry name" value="Chorismate lyase-like"/>
    <property type="match status" value="1"/>
</dbReference>
<dbReference type="InterPro" id="IPR000524">
    <property type="entry name" value="Tscrpt_reg_HTH_GntR"/>
</dbReference>
<evidence type="ECO:0000259" key="4">
    <source>
        <dbReference type="PROSITE" id="PS50949"/>
    </source>
</evidence>
<keyword evidence="2" id="KW-0238">DNA-binding</keyword>
<keyword evidence="6" id="KW-1185">Reference proteome</keyword>
<dbReference type="SMART" id="SM00345">
    <property type="entry name" value="HTH_GNTR"/>
    <property type="match status" value="1"/>
</dbReference>
<dbReference type="PRINTS" id="PR00035">
    <property type="entry name" value="HTHGNTR"/>
</dbReference>
<feature type="domain" description="HTH gntR-type" evidence="4">
    <location>
        <begin position="4"/>
        <end position="70"/>
    </location>
</feature>
<dbReference type="PANTHER" id="PTHR44846:SF1">
    <property type="entry name" value="MANNOSYL-D-GLYCERATE TRANSPORT_METABOLISM SYSTEM REPRESSOR MNGR-RELATED"/>
    <property type="match status" value="1"/>
</dbReference>
<name>A0ABV7YNI3_9ACTN</name>